<dbReference type="RefSeq" id="WP_200351449.1">
    <property type="nucleotide sequence ID" value="NZ_BAABHZ010000006.1"/>
</dbReference>
<evidence type="ECO:0000313" key="1">
    <source>
        <dbReference type="EMBL" id="MBK1816516.1"/>
    </source>
</evidence>
<sequence>MIEALHLAEPYELVLPGDPSWPEYQFQMAQRRAASLSANGWKFHPQEGPRGHYYEGYGPAGRRMMSEQEKDPRAAFVAAINHAFDIQFPNP</sequence>
<protein>
    <submittedName>
        <fullName evidence="1">Uncharacterized protein</fullName>
    </submittedName>
</protein>
<name>A0A934VC19_9BACT</name>
<dbReference type="Proteomes" id="UP000600139">
    <property type="component" value="Unassembled WGS sequence"/>
</dbReference>
<organism evidence="1 2">
    <name type="scientific">Luteolibacter yonseiensis</name>
    <dbReference type="NCBI Taxonomy" id="1144680"/>
    <lineage>
        <taxon>Bacteria</taxon>
        <taxon>Pseudomonadati</taxon>
        <taxon>Verrucomicrobiota</taxon>
        <taxon>Verrucomicrobiia</taxon>
        <taxon>Verrucomicrobiales</taxon>
        <taxon>Verrucomicrobiaceae</taxon>
        <taxon>Luteolibacter</taxon>
    </lineage>
</organism>
<gene>
    <name evidence="1" type="ORF">JIN84_12895</name>
</gene>
<reference evidence="1" key="1">
    <citation type="submission" date="2021-01" db="EMBL/GenBank/DDBJ databases">
        <title>Modified the classification status of verrucomicrobia.</title>
        <authorList>
            <person name="Feng X."/>
        </authorList>
    </citation>
    <scope>NUCLEOTIDE SEQUENCE</scope>
    <source>
        <strain evidence="1">JCM 18052</strain>
    </source>
</reference>
<evidence type="ECO:0000313" key="2">
    <source>
        <dbReference type="Proteomes" id="UP000600139"/>
    </source>
</evidence>
<keyword evidence="2" id="KW-1185">Reference proteome</keyword>
<dbReference type="EMBL" id="JAENIK010000011">
    <property type="protein sequence ID" value="MBK1816516.1"/>
    <property type="molecule type" value="Genomic_DNA"/>
</dbReference>
<comment type="caution">
    <text evidence="1">The sequence shown here is derived from an EMBL/GenBank/DDBJ whole genome shotgun (WGS) entry which is preliminary data.</text>
</comment>
<accession>A0A934VC19</accession>
<proteinExistence type="predicted"/>
<dbReference type="AlphaFoldDB" id="A0A934VC19"/>